<dbReference type="Proteomes" id="UP000246740">
    <property type="component" value="Unassembled WGS sequence"/>
</dbReference>
<reference evidence="1 2" key="1">
    <citation type="journal article" date="2018" name="Mol. Biol. Evol.">
        <title>Broad Genomic Sampling Reveals a Smut Pathogenic Ancestry of the Fungal Clade Ustilaginomycotina.</title>
        <authorList>
            <person name="Kijpornyongpan T."/>
            <person name="Mondo S.J."/>
            <person name="Barry K."/>
            <person name="Sandor L."/>
            <person name="Lee J."/>
            <person name="Lipzen A."/>
            <person name="Pangilinan J."/>
            <person name="LaButti K."/>
            <person name="Hainaut M."/>
            <person name="Henrissat B."/>
            <person name="Grigoriev I.V."/>
            <person name="Spatafora J.W."/>
            <person name="Aime M.C."/>
        </authorList>
    </citation>
    <scope>NUCLEOTIDE SEQUENCE [LARGE SCALE GENOMIC DNA]</scope>
    <source>
        <strain evidence="1 2">MCA 3645</strain>
    </source>
</reference>
<gene>
    <name evidence="1" type="ORF">BCV70DRAFT_102800</name>
</gene>
<dbReference type="AlphaFoldDB" id="A0A317XNL8"/>
<evidence type="ECO:0000313" key="1">
    <source>
        <dbReference type="EMBL" id="PWY99933.1"/>
    </source>
</evidence>
<name>A0A317XNL8_9BASI</name>
<proteinExistence type="predicted"/>
<dbReference type="EMBL" id="KZ819193">
    <property type="protein sequence ID" value="PWY99933.1"/>
    <property type="molecule type" value="Genomic_DNA"/>
</dbReference>
<sequence>MNKQARTNSKHISAAVSFHLRRQKRVSCRAVYCTVQLHRIGLPLLTHPCAFSDRNPRPTSHCTASARSESLEYHIIDILLSYIDISTRSLHNLRRDPFHISHRPKCCALCGSKGAQEQRASPSAVPTLHIGRTPLFSAAPSLLLARRSLFCYTASPSNSSRICPPATAFGTANGLISLPYRDLSSGFDLTLLVPLDQEAIRFKSIGLRAKTRKAYT</sequence>
<dbReference type="InParanoid" id="A0A317XNL8"/>
<keyword evidence="2" id="KW-1185">Reference proteome</keyword>
<evidence type="ECO:0000313" key="2">
    <source>
        <dbReference type="Proteomes" id="UP000246740"/>
    </source>
</evidence>
<protein>
    <submittedName>
        <fullName evidence="1">Uncharacterized protein</fullName>
    </submittedName>
</protein>
<accession>A0A317XNL8</accession>
<organism evidence="1 2">
    <name type="scientific">Testicularia cyperi</name>
    <dbReference type="NCBI Taxonomy" id="1882483"/>
    <lineage>
        <taxon>Eukaryota</taxon>
        <taxon>Fungi</taxon>
        <taxon>Dikarya</taxon>
        <taxon>Basidiomycota</taxon>
        <taxon>Ustilaginomycotina</taxon>
        <taxon>Ustilaginomycetes</taxon>
        <taxon>Ustilaginales</taxon>
        <taxon>Anthracoideaceae</taxon>
        <taxon>Testicularia</taxon>
    </lineage>
</organism>